<proteinExistence type="predicted"/>
<dbReference type="Gene3D" id="1.10.1900.10">
    <property type="entry name" value="c-terminal domain of poly(a) binding protein"/>
    <property type="match status" value="1"/>
</dbReference>
<comment type="caution">
    <text evidence="1">The sequence shown here is derived from an EMBL/GenBank/DDBJ whole genome shotgun (WGS) entry which is preliminary data.</text>
</comment>
<organism evidence="1 2">
    <name type="scientific">Cellulomonas denverensis</name>
    <dbReference type="NCBI Taxonomy" id="264297"/>
    <lineage>
        <taxon>Bacteria</taxon>
        <taxon>Bacillati</taxon>
        <taxon>Actinomycetota</taxon>
        <taxon>Actinomycetes</taxon>
        <taxon>Micrococcales</taxon>
        <taxon>Cellulomonadaceae</taxon>
        <taxon>Cellulomonas</taxon>
    </lineage>
</organism>
<dbReference type="SUPFAM" id="SSF158560">
    <property type="entry name" value="BH3980-like"/>
    <property type="match status" value="1"/>
</dbReference>
<dbReference type="InterPro" id="IPR008316">
    <property type="entry name" value="UCP029876"/>
</dbReference>
<dbReference type="EMBL" id="JAAXOX010000001">
    <property type="protein sequence ID" value="NKY21219.1"/>
    <property type="molecule type" value="Genomic_DNA"/>
</dbReference>
<evidence type="ECO:0000313" key="1">
    <source>
        <dbReference type="EMBL" id="NKY21219.1"/>
    </source>
</evidence>
<gene>
    <name evidence="1" type="ORF">HGA03_00885</name>
</gene>
<reference evidence="1 2" key="1">
    <citation type="submission" date="2020-04" db="EMBL/GenBank/DDBJ databases">
        <title>MicrobeNet Type strains.</title>
        <authorList>
            <person name="Nicholson A.C."/>
        </authorList>
    </citation>
    <scope>NUCLEOTIDE SEQUENCE [LARGE SCALE GENOMIC DNA]</scope>
    <source>
        <strain evidence="1 2">ATCC BAA-788</strain>
    </source>
</reference>
<protein>
    <submittedName>
        <fullName evidence="1">DUF1048 domain-containing protein</fullName>
    </submittedName>
</protein>
<accession>A0A7X6QXM3</accession>
<sequence length="109" mass="12264">MSNWIDQKKQYRAYKARVAALPTPYRTAVEALERYVSTLGPGKAEELQQLFDDLAELFEQSAADGVTVRAVVGEDPVEFAEELLRNYPAGSWIVKERTRLARAIDSTES</sequence>
<keyword evidence="2" id="KW-1185">Reference proteome</keyword>
<name>A0A7X6QXM3_9CELL</name>
<dbReference type="RefSeq" id="WP_168628337.1">
    <property type="nucleotide sequence ID" value="NZ_BONL01000003.1"/>
</dbReference>
<dbReference type="Proteomes" id="UP000581206">
    <property type="component" value="Unassembled WGS sequence"/>
</dbReference>
<evidence type="ECO:0000313" key="2">
    <source>
        <dbReference type="Proteomes" id="UP000581206"/>
    </source>
</evidence>
<dbReference type="AlphaFoldDB" id="A0A7X6QXM3"/>
<dbReference type="Pfam" id="PF06304">
    <property type="entry name" value="DUF1048"/>
    <property type="match status" value="1"/>
</dbReference>